<dbReference type="Proteomes" id="UP000646738">
    <property type="component" value="Unassembled WGS sequence"/>
</dbReference>
<sequence length="231" mass="22923">MGSVGVSAMSSTPFGRHFAAYVRSVGRARPIPLRLPAPPGSVALPGLDRFRFASRPRAGPDVVGEAWFRGACGEPGGEPVGAAEPRESTRTLASGWFTGRGTAPAPPDAGAVPARRAARSPTPVSPAAGRADGRGATPAARERSATAGGRRPGGGAVGGKDGVIAVRLPSGLVSGVAVGGPAVRAAHARAACRKALPAACLPWPDVPPAPWVGRSSGTTLASANQASQPAS</sequence>
<gene>
    <name evidence="2" type="ORF">Srubr_31540</name>
</gene>
<name>A0ABQ3RBS7_STRRR</name>
<organism evidence="2 3">
    <name type="scientific">Streptomyces rubradiris</name>
    <name type="common">Streptomyces achromogenes subsp. rubradiris</name>
    <dbReference type="NCBI Taxonomy" id="285531"/>
    <lineage>
        <taxon>Bacteria</taxon>
        <taxon>Bacillati</taxon>
        <taxon>Actinomycetota</taxon>
        <taxon>Actinomycetes</taxon>
        <taxon>Kitasatosporales</taxon>
        <taxon>Streptomycetaceae</taxon>
        <taxon>Streptomyces</taxon>
    </lineage>
</organism>
<accession>A0ABQ3RBS7</accession>
<dbReference type="EMBL" id="BNEA01000015">
    <property type="protein sequence ID" value="GHI53308.1"/>
    <property type="molecule type" value="Genomic_DNA"/>
</dbReference>
<reference evidence="3" key="1">
    <citation type="submission" date="2023-07" db="EMBL/GenBank/DDBJ databases">
        <title>Whole genome shotgun sequence of Streptomyces achromogenes subsp. rubradiris NBRC 14000.</title>
        <authorList>
            <person name="Komaki H."/>
            <person name="Tamura T."/>
        </authorList>
    </citation>
    <scope>NUCLEOTIDE SEQUENCE [LARGE SCALE GENOMIC DNA]</scope>
    <source>
        <strain evidence="3">NBRC 14000</strain>
    </source>
</reference>
<feature type="region of interest" description="Disordered" evidence="1">
    <location>
        <begin position="212"/>
        <end position="231"/>
    </location>
</feature>
<feature type="region of interest" description="Disordered" evidence="1">
    <location>
        <begin position="96"/>
        <end position="158"/>
    </location>
</feature>
<feature type="compositionally biased region" description="Low complexity" evidence="1">
    <location>
        <begin position="100"/>
        <end position="128"/>
    </location>
</feature>
<comment type="caution">
    <text evidence="2">The sequence shown here is derived from an EMBL/GenBank/DDBJ whole genome shotgun (WGS) entry which is preliminary data.</text>
</comment>
<evidence type="ECO:0000313" key="3">
    <source>
        <dbReference type="Proteomes" id="UP000646738"/>
    </source>
</evidence>
<evidence type="ECO:0000313" key="2">
    <source>
        <dbReference type="EMBL" id="GHI53308.1"/>
    </source>
</evidence>
<feature type="compositionally biased region" description="Polar residues" evidence="1">
    <location>
        <begin position="215"/>
        <end position="231"/>
    </location>
</feature>
<protein>
    <submittedName>
        <fullName evidence="2">Uncharacterized protein</fullName>
    </submittedName>
</protein>
<keyword evidence="3" id="KW-1185">Reference proteome</keyword>
<proteinExistence type="predicted"/>
<evidence type="ECO:0000256" key="1">
    <source>
        <dbReference type="SAM" id="MobiDB-lite"/>
    </source>
</evidence>